<reference evidence="1" key="1">
    <citation type="journal article" date="2021" name="Nat. Commun.">
        <title>Genetic determinants of endophytism in the Arabidopsis root mycobiome.</title>
        <authorList>
            <person name="Mesny F."/>
            <person name="Miyauchi S."/>
            <person name="Thiergart T."/>
            <person name="Pickel B."/>
            <person name="Atanasova L."/>
            <person name="Karlsson M."/>
            <person name="Huettel B."/>
            <person name="Barry K.W."/>
            <person name="Haridas S."/>
            <person name="Chen C."/>
            <person name="Bauer D."/>
            <person name="Andreopoulos W."/>
            <person name="Pangilinan J."/>
            <person name="LaButti K."/>
            <person name="Riley R."/>
            <person name="Lipzen A."/>
            <person name="Clum A."/>
            <person name="Drula E."/>
            <person name="Henrissat B."/>
            <person name="Kohler A."/>
            <person name="Grigoriev I.V."/>
            <person name="Martin F.M."/>
            <person name="Hacquard S."/>
        </authorList>
    </citation>
    <scope>NUCLEOTIDE SEQUENCE</scope>
    <source>
        <strain evidence="1">MPI-SDFR-AT-0117</strain>
    </source>
</reference>
<accession>A0A9P9ACF1</accession>
<keyword evidence="2" id="KW-1185">Reference proteome</keyword>
<dbReference type="EMBL" id="JAGSXJ010000006">
    <property type="protein sequence ID" value="KAH6690505.1"/>
    <property type="molecule type" value="Genomic_DNA"/>
</dbReference>
<evidence type="ECO:0000313" key="2">
    <source>
        <dbReference type="Proteomes" id="UP000770015"/>
    </source>
</evidence>
<organism evidence="1 2">
    <name type="scientific">Plectosphaerella plurivora</name>
    <dbReference type="NCBI Taxonomy" id="936078"/>
    <lineage>
        <taxon>Eukaryota</taxon>
        <taxon>Fungi</taxon>
        <taxon>Dikarya</taxon>
        <taxon>Ascomycota</taxon>
        <taxon>Pezizomycotina</taxon>
        <taxon>Sordariomycetes</taxon>
        <taxon>Hypocreomycetidae</taxon>
        <taxon>Glomerellales</taxon>
        <taxon>Plectosphaerellaceae</taxon>
        <taxon>Plectosphaerella</taxon>
    </lineage>
</organism>
<evidence type="ECO:0000313" key="1">
    <source>
        <dbReference type="EMBL" id="KAH6690505.1"/>
    </source>
</evidence>
<protein>
    <recommendedName>
        <fullName evidence="3">P-loop containing nucleoside triphosphate hydrolase protein</fullName>
    </recommendedName>
</protein>
<dbReference type="OrthoDB" id="5426988at2759"/>
<sequence>MTVVQYIYINGYPSVGKLTVAKELQKLFPGSQVLDFNTMINMVPPTDPVDSPNYIANRTRVRSQFLDAAANLDYTQRLTWIFTDVHYADAAGQQGAKDYQKAAHTRGIQFWPVVLECETEENVLRLGDKEADWKATVGETAEGLRRIREEKRVYSFGAGDEEELRIDITEMMPDEAARRIFEHINKVGSGEQSQ</sequence>
<gene>
    <name evidence="1" type="ORF">F5X68DRAFT_253396</name>
</gene>
<comment type="caution">
    <text evidence="1">The sequence shown here is derived from an EMBL/GenBank/DDBJ whole genome shotgun (WGS) entry which is preliminary data.</text>
</comment>
<dbReference type="SUPFAM" id="SSF52540">
    <property type="entry name" value="P-loop containing nucleoside triphosphate hydrolases"/>
    <property type="match status" value="1"/>
</dbReference>
<dbReference type="Gene3D" id="3.40.50.300">
    <property type="entry name" value="P-loop containing nucleotide triphosphate hydrolases"/>
    <property type="match status" value="1"/>
</dbReference>
<name>A0A9P9ACF1_9PEZI</name>
<evidence type="ECO:0008006" key="3">
    <source>
        <dbReference type="Google" id="ProtNLM"/>
    </source>
</evidence>
<dbReference type="AlphaFoldDB" id="A0A9P9ACF1"/>
<dbReference type="InterPro" id="IPR027417">
    <property type="entry name" value="P-loop_NTPase"/>
</dbReference>
<proteinExistence type="predicted"/>
<dbReference type="Proteomes" id="UP000770015">
    <property type="component" value="Unassembled WGS sequence"/>
</dbReference>